<dbReference type="InterPro" id="IPR007361">
    <property type="entry name" value="DUF427"/>
</dbReference>
<evidence type="ECO:0000259" key="1">
    <source>
        <dbReference type="Pfam" id="PF04248"/>
    </source>
</evidence>
<sequence>MSMLKEKPYITITPEPRPVNVYFNDNVLATTKEALILQEGSYPPVVYIPKEHVAMEFLLPTDKHTTCPHKGKASYWTISAGGSAAENAVWGYDTPKEGVMAIAGHVAFYPDKVRIEIG</sequence>
<dbReference type="RefSeq" id="WP_188848847.1">
    <property type="nucleotide sequence ID" value="NZ_BMJJ01000001.1"/>
</dbReference>
<name>A0A916XSK3_9HYPH</name>
<proteinExistence type="predicted"/>
<dbReference type="Gene3D" id="2.170.150.40">
    <property type="entry name" value="Domain of unknown function (DUF427)"/>
    <property type="match status" value="1"/>
</dbReference>
<protein>
    <recommendedName>
        <fullName evidence="1">DUF427 domain-containing protein</fullName>
    </recommendedName>
</protein>
<dbReference type="Pfam" id="PF04248">
    <property type="entry name" value="NTP_transf_9"/>
    <property type="match status" value="1"/>
</dbReference>
<evidence type="ECO:0000313" key="2">
    <source>
        <dbReference type="EMBL" id="GGD04190.1"/>
    </source>
</evidence>
<feature type="domain" description="DUF427" evidence="1">
    <location>
        <begin position="19"/>
        <end position="111"/>
    </location>
</feature>
<keyword evidence="3" id="KW-1185">Reference proteome</keyword>
<organism evidence="2 3">
    <name type="scientific">Aureimonas glaciei</name>
    <dbReference type="NCBI Taxonomy" id="1776957"/>
    <lineage>
        <taxon>Bacteria</taxon>
        <taxon>Pseudomonadati</taxon>
        <taxon>Pseudomonadota</taxon>
        <taxon>Alphaproteobacteria</taxon>
        <taxon>Hyphomicrobiales</taxon>
        <taxon>Aurantimonadaceae</taxon>
        <taxon>Aureimonas</taxon>
    </lineage>
</organism>
<dbReference type="AlphaFoldDB" id="A0A916XSK3"/>
<dbReference type="Proteomes" id="UP000613160">
    <property type="component" value="Unassembled WGS sequence"/>
</dbReference>
<evidence type="ECO:0000313" key="3">
    <source>
        <dbReference type="Proteomes" id="UP000613160"/>
    </source>
</evidence>
<gene>
    <name evidence="2" type="ORF">GCM10011335_03700</name>
</gene>
<dbReference type="PANTHER" id="PTHR34310:SF9">
    <property type="entry name" value="BLR5716 PROTEIN"/>
    <property type="match status" value="1"/>
</dbReference>
<dbReference type="EMBL" id="BMJJ01000001">
    <property type="protein sequence ID" value="GGD04190.1"/>
    <property type="molecule type" value="Genomic_DNA"/>
</dbReference>
<comment type="caution">
    <text evidence="2">The sequence shown here is derived from an EMBL/GenBank/DDBJ whole genome shotgun (WGS) entry which is preliminary data.</text>
</comment>
<reference evidence="2" key="2">
    <citation type="submission" date="2020-09" db="EMBL/GenBank/DDBJ databases">
        <authorList>
            <person name="Sun Q."/>
            <person name="Zhou Y."/>
        </authorList>
    </citation>
    <scope>NUCLEOTIDE SEQUENCE</scope>
    <source>
        <strain evidence="2">CGMCC 1.15493</strain>
    </source>
</reference>
<dbReference type="PANTHER" id="PTHR34310">
    <property type="entry name" value="DUF427 DOMAIN PROTEIN (AFU_ORTHOLOGUE AFUA_3G02220)"/>
    <property type="match status" value="1"/>
</dbReference>
<dbReference type="InterPro" id="IPR038694">
    <property type="entry name" value="DUF427_sf"/>
</dbReference>
<reference evidence="2" key="1">
    <citation type="journal article" date="2014" name="Int. J. Syst. Evol. Microbiol.">
        <title>Complete genome sequence of Corynebacterium casei LMG S-19264T (=DSM 44701T), isolated from a smear-ripened cheese.</title>
        <authorList>
            <consortium name="US DOE Joint Genome Institute (JGI-PGF)"/>
            <person name="Walter F."/>
            <person name="Albersmeier A."/>
            <person name="Kalinowski J."/>
            <person name="Ruckert C."/>
        </authorList>
    </citation>
    <scope>NUCLEOTIDE SEQUENCE</scope>
    <source>
        <strain evidence="2">CGMCC 1.15493</strain>
    </source>
</reference>
<accession>A0A916XSK3</accession>